<feature type="signal peptide" evidence="1">
    <location>
        <begin position="1"/>
        <end position="21"/>
    </location>
</feature>
<name>A0A8H6FJ59_9LECA</name>
<dbReference type="GeneID" id="59293174"/>
<keyword evidence="3" id="KW-1185">Reference proteome</keyword>
<gene>
    <name evidence="2" type="ORF">HO173_011532</name>
</gene>
<dbReference type="OrthoDB" id="10360835at2759"/>
<comment type="caution">
    <text evidence="2">The sequence shown here is derived from an EMBL/GenBank/DDBJ whole genome shotgun (WGS) entry which is preliminary data.</text>
</comment>
<dbReference type="AlphaFoldDB" id="A0A8H6FJ59"/>
<protein>
    <submittedName>
        <fullName evidence="2">Uncharacterized protein</fullName>
    </submittedName>
</protein>
<sequence>MPSLFKIMIAVVFYLLCTVAALSPTLEPHMRDLSIGYHALITNLRHHESQTTGPYTKALLEQMVDVKTQISHMAREMGCLDEMKPALLCMVMAVEVKRLEADIVTKALEWYDFEKEKDAKAKANA</sequence>
<evidence type="ECO:0000313" key="2">
    <source>
        <dbReference type="EMBL" id="KAF6229492.1"/>
    </source>
</evidence>
<organism evidence="2 3">
    <name type="scientific">Letharia columbiana</name>
    <dbReference type="NCBI Taxonomy" id="112416"/>
    <lineage>
        <taxon>Eukaryota</taxon>
        <taxon>Fungi</taxon>
        <taxon>Dikarya</taxon>
        <taxon>Ascomycota</taxon>
        <taxon>Pezizomycotina</taxon>
        <taxon>Lecanoromycetes</taxon>
        <taxon>OSLEUM clade</taxon>
        <taxon>Lecanoromycetidae</taxon>
        <taxon>Lecanorales</taxon>
        <taxon>Lecanorineae</taxon>
        <taxon>Parmeliaceae</taxon>
        <taxon>Letharia</taxon>
    </lineage>
</organism>
<feature type="chain" id="PRO_5034020412" evidence="1">
    <location>
        <begin position="22"/>
        <end position="125"/>
    </location>
</feature>
<proteinExistence type="predicted"/>
<accession>A0A8H6FJ59</accession>
<dbReference type="EMBL" id="JACCJC010000072">
    <property type="protein sequence ID" value="KAF6229492.1"/>
    <property type="molecule type" value="Genomic_DNA"/>
</dbReference>
<evidence type="ECO:0000313" key="3">
    <source>
        <dbReference type="Proteomes" id="UP000578531"/>
    </source>
</evidence>
<dbReference type="Proteomes" id="UP000578531">
    <property type="component" value="Unassembled WGS sequence"/>
</dbReference>
<dbReference type="RefSeq" id="XP_037159684.1">
    <property type="nucleotide sequence ID" value="XM_037313412.1"/>
</dbReference>
<reference evidence="2 3" key="1">
    <citation type="journal article" date="2020" name="Genomics">
        <title>Complete, high-quality genomes from long-read metagenomic sequencing of two wolf lichen thalli reveals enigmatic genome architecture.</title>
        <authorList>
            <person name="McKenzie S.K."/>
            <person name="Walston R.F."/>
            <person name="Allen J.L."/>
        </authorList>
    </citation>
    <scope>NUCLEOTIDE SEQUENCE [LARGE SCALE GENOMIC DNA]</scope>
    <source>
        <strain evidence="2">WasteWater2</strain>
    </source>
</reference>
<keyword evidence="1" id="KW-0732">Signal</keyword>
<evidence type="ECO:0000256" key="1">
    <source>
        <dbReference type="SAM" id="SignalP"/>
    </source>
</evidence>